<evidence type="ECO:0000313" key="2">
    <source>
        <dbReference type="Proteomes" id="UP001165960"/>
    </source>
</evidence>
<keyword evidence="2" id="KW-1185">Reference proteome</keyword>
<reference evidence="1" key="1">
    <citation type="submission" date="2022-04" db="EMBL/GenBank/DDBJ databases">
        <title>Genome of the entomopathogenic fungus Entomophthora muscae.</title>
        <authorList>
            <person name="Elya C."/>
            <person name="Lovett B.R."/>
            <person name="Lee E."/>
            <person name="Macias A.M."/>
            <person name="Hajek A.E."/>
            <person name="De Bivort B.L."/>
            <person name="Kasson M.T."/>
            <person name="De Fine Licht H.H."/>
            <person name="Stajich J.E."/>
        </authorList>
    </citation>
    <scope>NUCLEOTIDE SEQUENCE</scope>
    <source>
        <strain evidence="1">Berkeley</strain>
    </source>
</reference>
<proteinExistence type="predicted"/>
<dbReference type="EMBL" id="QTSX02002365">
    <property type="protein sequence ID" value="KAJ9075826.1"/>
    <property type="molecule type" value="Genomic_DNA"/>
</dbReference>
<comment type="caution">
    <text evidence="1">The sequence shown here is derived from an EMBL/GenBank/DDBJ whole genome shotgun (WGS) entry which is preliminary data.</text>
</comment>
<dbReference type="Proteomes" id="UP001165960">
    <property type="component" value="Unassembled WGS sequence"/>
</dbReference>
<accession>A0ACC2TMW2</accession>
<organism evidence="1 2">
    <name type="scientific">Entomophthora muscae</name>
    <dbReference type="NCBI Taxonomy" id="34485"/>
    <lineage>
        <taxon>Eukaryota</taxon>
        <taxon>Fungi</taxon>
        <taxon>Fungi incertae sedis</taxon>
        <taxon>Zoopagomycota</taxon>
        <taxon>Entomophthoromycotina</taxon>
        <taxon>Entomophthoromycetes</taxon>
        <taxon>Entomophthorales</taxon>
        <taxon>Entomophthoraceae</taxon>
        <taxon>Entomophthora</taxon>
    </lineage>
</organism>
<protein>
    <submittedName>
        <fullName evidence="1">Uncharacterized protein</fullName>
    </submittedName>
</protein>
<name>A0ACC2TMW2_9FUNG</name>
<sequence length="78" mass="8767">MPLWQTEQLGRGELKATHPTFASWPRVPRKDRFSTEFPDLPANVSYDIQGVLDESPLDVSNDMNQSDGSVELRALPPN</sequence>
<gene>
    <name evidence="1" type="ORF">DSO57_1032007</name>
</gene>
<evidence type="ECO:0000313" key="1">
    <source>
        <dbReference type="EMBL" id="KAJ9075826.1"/>
    </source>
</evidence>